<dbReference type="EMBL" id="CZPT02000342">
    <property type="protein sequence ID" value="SCU65565.1"/>
    <property type="molecule type" value="Genomic_DNA"/>
</dbReference>
<dbReference type="RefSeq" id="XP_067077145.1">
    <property type="nucleotide sequence ID" value="XM_067221044.1"/>
</dbReference>
<proteinExistence type="predicted"/>
<dbReference type="VEuPathDB" id="TriTrypDB:TEOVI_000748000"/>
<dbReference type="AlphaFoldDB" id="A0A1G4I1L4"/>
<keyword evidence="3" id="KW-1185">Reference proteome</keyword>
<sequence length="187" mass="21972">MRRNPSLFRSKVEFISPKPEGPIASKEFKCISPALLYRQLLKLYIRKFDTDHKTIVAAWKQTKFEFWCHRNDSPEEAELQNIRGQQIYEGIRAGLIPVYSKGKSNEMFFKYDADTLRASHNHIDPVSLEEFIRRYHDRIRPEDVEEVKATLKKLGRWNGPNELSDSDLHRVKHKVKRKTKCTDNDGA</sequence>
<dbReference type="GeneID" id="92381414"/>
<feature type="region of interest" description="Disordered" evidence="1">
    <location>
        <begin position="159"/>
        <end position="187"/>
    </location>
</feature>
<gene>
    <name evidence="2" type="ORF">TEOVI_000748000</name>
</gene>
<feature type="compositionally biased region" description="Basic residues" evidence="1">
    <location>
        <begin position="170"/>
        <end position="179"/>
    </location>
</feature>
<evidence type="ECO:0000313" key="2">
    <source>
        <dbReference type="EMBL" id="SCU65565.1"/>
    </source>
</evidence>
<organism evidence="2 3">
    <name type="scientific">Trypanosoma equiperdum</name>
    <dbReference type="NCBI Taxonomy" id="5694"/>
    <lineage>
        <taxon>Eukaryota</taxon>
        <taxon>Discoba</taxon>
        <taxon>Euglenozoa</taxon>
        <taxon>Kinetoplastea</taxon>
        <taxon>Metakinetoplastina</taxon>
        <taxon>Trypanosomatida</taxon>
        <taxon>Trypanosomatidae</taxon>
        <taxon>Trypanosoma</taxon>
    </lineage>
</organism>
<evidence type="ECO:0000313" key="3">
    <source>
        <dbReference type="Proteomes" id="UP000195570"/>
    </source>
</evidence>
<comment type="caution">
    <text evidence="2">The sequence shown here is derived from an EMBL/GenBank/DDBJ whole genome shotgun (WGS) entry which is preliminary data.</text>
</comment>
<name>A0A1G4I1L4_TRYEQ</name>
<dbReference type="Proteomes" id="UP000195570">
    <property type="component" value="Unassembled WGS sequence"/>
</dbReference>
<protein>
    <submittedName>
        <fullName evidence="2">Uncharacterized protein</fullName>
    </submittedName>
</protein>
<reference evidence="2" key="1">
    <citation type="submission" date="2016-09" db="EMBL/GenBank/DDBJ databases">
        <authorList>
            <person name="Hebert L."/>
            <person name="Moumen B."/>
        </authorList>
    </citation>
    <scope>NUCLEOTIDE SEQUENCE [LARGE SCALE GENOMIC DNA]</scope>
    <source>
        <strain evidence="2">OVI</strain>
    </source>
</reference>
<evidence type="ECO:0000256" key="1">
    <source>
        <dbReference type="SAM" id="MobiDB-lite"/>
    </source>
</evidence>
<accession>A0A1G4I1L4</accession>